<dbReference type="PANTHER" id="PTHR11319">
    <property type="entry name" value="G PROTEIN-COUPLED RECEPTOR-RELATED"/>
    <property type="match status" value="1"/>
</dbReference>
<feature type="non-terminal residue" evidence="2">
    <location>
        <position position="1"/>
    </location>
</feature>
<organism evidence="2 3">
    <name type="scientific">Porites evermanni</name>
    <dbReference type="NCBI Taxonomy" id="104178"/>
    <lineage>
        <taxon>Eukaryota</taxon>
        <taxon>Metazoa</taxon>
        <taxon>Cnidaria</taxon>
        <taxon>Anthozoa</taxon>
        <taxon>Hexacorallia</taxon>
        <taxon>Scleractinia</taxon>
        <taxon>Fungiina</taxon>
        <taxon>Poritidae</taxon>
        <taxon>Porites</taxon>
    </lineage>
</organism>
<keyword evidence="1" id="KW-1133">Transmembrane helix</keyword>
<feature type="transmembrane region" description="Helical" evidence="1">
    <location>
        <begin position="1330"/>
        <end position="1353"/>
    </location>
</feature>
<dbReference type="PANTHER" id="PTHR11319:SF35">
    <property type="entry name" value="OUTER MEMBRANE PROTEIN PMPC-RELATED"/>
    <property type="match status" value="1"/>
</dbReference>
<feature type="transmembrane region" description="Helical" evidence="1">
    <location>
        <begin position="1122"/>
        <end position="1143"/>
    </location>
</feature>
<sequence length="1372" mass="152560">SLAVVVCKVVIVSRFHGSDFPSCGKGNNLKTACRTIAFATTQAQWNDTIRIDGTDTSRDPYPCSSLMSNQNGIFADKSLSFKKFGNAEVYLKCSAKQIMFDGRNASGTVSIRFMGLTLINSRIVVQECSLFVESCVFRDAISFPNATAVINFQSSEGQFILAIKSSFFKNNSFPCVRVAGNRPKVEVDDTAFLNNTATWVSLTGTPVAVFIVLLSAKQTTLSSFSSVNLTNTSFVGNVSPEGSLLIKTSSASFANRKSRGKYKNNKNTENATVSPMIYCSTKHCSRRESRARVYVKIGGGTFSHNVGGAITKSGTGVVNMSISSSVFLNNSSPLEGGALVLEDTQEFSLKIVDSKFIGNSAKNGGSALYALGILSTTVSILVRNVSFVKNVLHEPEFATNFPNGGALTLDIEGGHLKVLLEKVSFLLNKAAMGASALQIGGYNLNIIIKDCNFLWNSHDERFSYNWKIAVIDAYRLNFTMIRTAVSGNYARPRADNTTLAGQPIHFLLAGFYTAHLNICNLQYRNNKGGGIFIQLGMNEHNENSTLLMQDSHFENNEFFSLEIKVKSSSLLQIDRLKFEANSFITSVFESLALFFVFGSPGGKGNQILVQNSTFENNAHLLGRIALIRLPSDEIDPSACHMANWIYKNYVTFTGVLFQNNSREFSTTLRLQNGWYVLKNCQFDENYGQFLGSNIFIGEGSAHLELINSSFELARMENVPPNFRGFIYFASSGSIKLVNTRLSVQAFQDIDSYLMITKSSFLRIDISTIIQCPVGTVKRLSNFSHHQFVTNQGCPYGTFIASSQSFTYSCKRCAPGFFSVEPFAENCRPCPYGGNCTENIAAKPSFWGFPLHSDHGSVNFQQCPADYCCPHHNVSCPYDNLRYLSTGCSGDRIGVLCGSCKPGFTETLFSAQCRESVDCTDYWFWFVASFYSLSFAFFLLWKTPVVNVVKRLFPWGKPSLAGHHSANNSELVDGGGYLKVIFYFYQVASLVLESKNTEMYLLENYLLRSVIGWFDFKAISSKDGFICPCPGLTVVSKMFLQASQVFAVLFCILSIFLTHGAIRNFHKKSPVFPPTGQYMAATTDCFLLGYSTLTRTTLKALNCVPFQSTSRFFYDGNIHCWQWWQKICGVYIIVVVIPFIFVLYRGSKLLHGNGISAKQFLFACLFPLPFAFHWMISCKKVSLSQAESLQQVNGEDLPLIPADRRTRDSSSRNQIAEVVYGPFKQCIDNNGSCTVYWESVLIGRRLILISLDTFIVPPFIRMVCLTFACAFILAHHLWKRPFKDSRVNYAETISLTALLVLVDINMALGTFSTSGEILSDQERICLTVLQVVQVIILGIIPVLFILLIVVSLLWQLLKLCKLCWILFCRLFVE</sequence>
<feature type="transmembrane region" description="Helical" evidence="1">
    <location>
        <begin position="1289"/>
        <end position="1310"/>
    </location>
</feature>
<evidence type="ECO:0000256" key="1">
    <source>
        <dbReference type="SAM" id="Phobius"/>
    </source>
</evidence>
<feature type="transmembrane region" description="Helical" evidence="1">
    <location>
        <begin position="1258"/>
        <end position="1277"/>
    </location>
</feature>
<evidence type="ECO:0000313" key="3">
    <source>
        <dbReference type="Proteomes" id="UP001159427"/>
    </source>
</evidence>
<dbReference type="EMBL" id="CALNXI010000010">
    <property type="protein sequence ID" value="CAH3014490.1"/>
    <property type="molecule type" value="Genomic_DNA"/>
</dbReference>
<keyword evidence="1" id="KW-0472">Membrane</keyword>
<keyword evidence="1" id="KW-0812">Transmembrane</keyword>
<feature type="transmembrane region" description="Helical" evidence="1">
    <location>
        <begin position="1155"/>
        <end position="1175"/>
    </location>
</feature>
<dbReference type="Proteomes" id="UP001159427">
    <property type="component" value="Unassembled WGS sequence"/>
</dbReference>
<feature type="transmembrane region" description="Helical" evidence="1">
    <location>
        <begin position="921"/>
        <end position="940"/>
    </location>
</feature>
<proteinExistence type="predicted"/>
<feature type="transmembrane region" description="Helical" evidence="1">
    <location>
        <begin position="1044"/>
        <end position="1061"/>
    </location>
</feature>
<accession>A0ABN8LBP5</accession>
<name>A0ABN8LBP5_9CNID</name>
<protein>
    <submittedName>
        <fullName evidence="2">Uncharacterized protein</fullName>
    </submittedName>
</protein>
<evidence type="ECO:0000313" key="2">
    <source>
        <dbReference type="EMBL" id="CAH3014490.1"/>
    </source>
</evidence>
<gene>
    <name evidence="2" type="ORF">PEVE_00000168</name>
</gene>
<reference evidence="2 3" key="1">
    <citation type="submission" date="2022-05" db="EMBL/GenBank/DDBJ databases">
        <authorList>
            <consortium name="Genoscope - CEA"/>
            <person name="William W."/>
        </authorList>
    </citation>
    <scope>NUCLEOTIDE SEQUENCE [LARGE SCALE GENOMIC DNA]</scope>
</reference>
<keyword evidence="3" id="KW-1185">Reference proteome</keyword>
<comment type="caution">
    <text evidence="2">The sequence shown here is derived from an EMBL/GenBank/DDBJ whole genome shotgun (WGS) entry which is preliminary data.</text>
</comment>